<dbReference type="AlphaFoldDB" id="A0AAV7GDX7"/>
<evidence type="ECO:0000313" key="1">
    <source>
        <dbReference type="EMBL" id="KAH0454377.1"/>
    </source>
</evidence>
<dbReference type="PANTHER" id="PTHR47459:SF1">
    <property type="entry name" value="KINESIN LIGHT CHAIN-RELATED"/>
    <property type="match status" value="1"/>
</dbReference>
<protein>
    <submittedName>
        <fullName evidence="1">Uncharacterized protein</fullName>
    </submittedName>
</protein>
<sequence length="136" mass="15256">MVGSRQLLANASAVEYANPGSRLILARSPSGLIASLAKSLGLACLKVGQHLDSIGTDDHEKILSFEWRSLKILDDMDMCLLQLPWLSIWWFRQLLSEVTVIHAVQLQLANTKTTMGRSEETLLNLKRCLEFKESIF</sequence>
<dbReference type="Proteomes" id="UP000775213">
    <property type="component" value="Unassembled WGS sequence"/>
</dbReference>
<comment type="caution">
    <text evidence="1">The sequence shown here is derived from an EMBL/GenBank/DDBJ whole genome shotgun (WGS) entry which is preliminary data.</text>
</comment>
<proteinExistence type="predicted"/>
<keyword evidence="2" id="KW-1185">Reference proteome</keyword>
<organism evidence="1 2">
    <name type="scientific">Dendrobium chrysotoxum</name>
    <name type="common">Orchid</name>
    <dbReference type="NCBI Taxonomy" id="161865"/>
    <lineage>
        <taxon>Eukaryota</taxon>
        <taxon>Viridiplantae</taxon>
        <taxon>Streptophyta</taxon>
        <taxon>Embryophyta</taxon>
        <taxon>Tracheophyta</taxon>
        <taxon>Spermatophyta</taxon>
        <taxon>Magnoliopsida</taxon>
        <taxon>Liliopsida</taxon>
        <taxon>Asparagales</taxon>
        <taxon>Orchidaceae</taxon>
        <taxon>Epidendroideae</taxon>
        <taxon>Malaxideae</taxon>
        <taxon>Dendrobiinae</taxon>
        <taxon>Dendrobium</taxon>
    </lineage>
</organism>
<gene>
    <name evidence="1" type="ORF">IEQ34_016301</name>
</gene>
<dbReference type="PANTHER" id="PTHR47459">
    <property type="entry name" value="KINESIN LIGHT CHAIN-RELATED"/>
    <property type="match status" value="1"/>
</dbReference>
<accession>A0AAV7GDX7</accession>
<name>A0AAV7GDX7_DENCH</name>
<dbReference type="EMBL" id="JAGFBR010000015">
    <property type="protein sequence ID" value="KAH0454377.1"/>
    <property type="molecule type" value="Genomic_DNA"/>
</dbReference>
<reference evidence="1 2" key="1">
    <citation type="journal article" date="2021" name="Hortic Res">
        <title>Chromosome-scale assembly of the Dendrobium chrysotoxum genome enhances the understanding of orchid evolution.</title>
        <authorList>
            <person name="Zhang Y."/>
            <person name="Zhang G.Q."/>
            <person name="Zhang D."/>
            <person name="Liu X.D."/>
            <person name="Xu X.Y."/>
            <person name="Sun W.H."/>
            <person name="Yu X."/>
            <person name="Zhu X."/>
            <person name="Wang Z.W."/>
            <person name="Zhao X."/>
            <person name="Zhong W.Y."/>
            <person name="Chen H."/>
            <person name="Yin W.L."/>
            <person name="Huang T."/>
            <person name="Niu S.C."/>
            <person name="Liu Z.J."/>
        </authorList>
    </citation>
    <scope>NUCLEOTIDE SEQUENCE [LARGE SCALE GENOMIC DNA]</scope>
    <source>
        <strain evidence="1">Lindl</strain>
    </source>
</reference>
<evidence type="ECO:0000313" key="2">
    <source>
        <dbReference type="Proteomes" id="UP000775213"/>
    </source>
</evidence>